<dbReference type="SUPFAM" id="SSF52172">
    <property type="entry name" value="CheY-like"/>
    <property type="match status" value="1"/>
</dbReference>
<accession>A0A6G8Q448</accession>
<evidence type="ECO:0000313" key="4">
    <source>
        <dbReference type="Proteomes" id="UP000501452"/>
    </source>
</evidence>
<dbReference type="AlphaFoldDB" id="A0A6G8Q448"/>
<dbReference type="Pfam" id="PF00072">
    <property type="entry name" value="Response_reg"/>
    <property type="match status" value="1"/>
</dbReference>
<keyword evidence="4" id="KW-1185">Reference proteome</keyword>
<keyword evidence="1" id="KW-0597">Phosphoprotein</keyword>
<sequence>MRPNTEDRGVPPTGEINGKTGRIMILDDHAVFRQALAVMLEYRAGFEVYADISSPEEASAALEGLNGELDLAVVDLDLPGGGAEEFIRELGEKASGATVLGLTASRENVARQWGTSEVLTTGVCVDDILAAARQLVG</sequence>
<dbReference type="RefSeq" id="WP_166172384.1">
    <property type="nucleotide sequence ID" value="NZ_CP045119.1"/>
</dbReference>
<evidence type="ECO:0000259" key="2">
    <source>
        <dbReference type="PROSITE" id="PS50110"/>
    </source>
</evidence>
<evidence type="ECO:0000313" key="3">
    <source>
        <dbReference type="EMBL" id="QIN81223.1"/>
    </source>
</evidence>
<dbReference type="InterPro" id="IPR011006">
    <property type="entry name" value="CheY-like_superfamily"/>
</dbReference>
<dbReference type="Proteomes" id="UP000501452">
    <property type="component" value="Chromosome"/>
</dbReference>
<reference evidence="3 4" key="1">
    <citation type="submission" date="2019-10" db="EMBL/GenBank/DDBJ databases">
        <title>Rubrobacter sp nov SCSIO 52090 isolated from a deep-sea sediment in the South China Sea.</title>
        <authorList>
            <person name="Chen R.W."/>
        </authorList>
    </citation>
    <scope>NUCLEOTIDE SEQUENCE [LARGE SCALE GENOMIC DNA]</scope>
    <source>
        <strain evidence="3 4">SCSIO 52909</strain>
    </source>
</reference>
<protein>
    <submittedName>
        <fullName evidence="3">Response regulator</fullName>
    </submittedName>
</protein>
<dbReference type="Gene3D" id="3.40.50.2300">
    <property type="match status" value="1"/>
</dbReference>
<dbReference type="PROSITE" id="PS50110">
    <property type="entry name" value="RESPONSE_REGULATORY"/>
    <property type="match status" value="1"/>
</dbReference>
<evidence type="ECO:0000256" key="1">
    <source>
        <dbReference type="PROSITE-ProRule" id="PRU00169"/>
    </source>
</evidence>
<name>A0A6G8Q448_9ACTN</name>
<feature type="modified residue" description="4-aspartylphosphate" evidence="1">
    <location>
        <position position="75"/>
    </location>
</feature>
<gene>
    <name evidence="3" type="ORF">GBA63_00270</name>
</gene>
<dbReference type="GO" id="GO:0000160">
    <property type="term" value="P:phosphorelay signal transduction system"/>
    <property type="evidence" value="ECO:0007669"/>
    <property type="project" value="InterPro"/>
</dbReference>
<dbReference type="InterPro" id="IPR001789">
    <property type="entry name" value="Sig_transdc_resp-reg_receiver"/>
</dbReference>
<dbReference type="KEGG" id="rub:GBA63_00270"/>
<dbReference type="EMBL" id="CP045119">
    <property type="protein sequence ID" value="QIN81223.1"/>
    <property type="molecule type" value="Genomic_DNA"/>
</dbReference>
<dbReference type="SMART" id="SM00448">
    <property type="entry name" value="REC"/>
    <property type="match status" value="1"/>
</dbReference>
<organism evidence="3 4">
    <name type="scientific">Rubrobacter tropicus</name>
    <dbReference type="NCBI Taxonomy" id="2653851"/>
    <lineage>
        <taxon>Bacteria</taxon>
        <taxon>Bacillati</taxon>
        <taxon>Actinomycetota</taxon>
        <taxon>Rubrobacteria</taxon>
        <taxon>Rubrobacterales</taxon>
        <taxon>Rubrobacteraceae</taxon>
        <taxon>Rubrobacter</taxon>
    </lineage>
</organism>
<proteinExistence type="predicted"/>
<feature type="domain" description="Response regulatory" evidence="2">
    <location>
        <begin position="22"/>
        <end position="136"/>
    </location>
</feature>